<protein>
    <submittedName>
        <fullName evidence="1">Uncharacterized protein</fullName>
    </submittedName>
</protein>
<sequence>MSSISTPPSHSISTSPSHWLSECLCELMASPHVSMPPHGGMRLGPGPMDVFTTRFEQYFTSTAHGTICGHPVDREGLKEGLLALQKRWTPEDVKVEQEGNDCLLQHDVLSTELEFTPPGSSIPEVIIAQASLSGDKEGEKHIRFIKLEGNRALFRP</sequence>
<proteinExistence type="predicted"/>
<organism evidence="1 2">
    <name type="scientific">Dichomitus squalens</name>
    <dbReference type="NCBI Taxonomy" id="114155"/>
    <lineage>
        <taxon>Eukaryota</taxon>
        <taxon>Fungi</taxon>
        <taxon>Dikarya</taxon>
        <taxon>Basidiomycota</taxon>
        <taxon>Agaricomycotina</taxon>
        <taxon>Agaricomycetes</taxon>
        <taxon>Polyporales</taxon>
        <taxon>Polyporaceae</taxon>
        <taxon>Dichomitus</taxon>
    </lineage>
</organism>
<evidence type="ECO:0000313" key="1">
    <source>
        <dbReference type="EMBL" id="TBU64310.1"/>
    </source>
</evidence>
<reference evidence="1 2" key="1">
    <citation type="submission" date="2019-01" db="EMBL/GenBank/DDBJ databases">
        <title>Draft genome sequences of three monokaryotic isolates of the white-rot basidiomycete fungus Dichomitus squalens.</title>
        <authorList>
            <consortium name="DOE Joint Genome Institute"/>
            <person name="Lopez S.C."/>
            <person name="Andreopoulos B."/>
            <person name="Pangilinan J."/>
            <person name="Lipzen A."/>
            <person name="Riley R."/>
            <person name="Ahrendt S."/>
            <person name="Ng V."/>
            <person name="Barry K."/>
            <person name="Daum C."/>
            <person name="Grigoriev I.V."/>
            <person name="Hilden K.S."/>
            <person name="Makela M.R."/>
            <person name="de Vries R.P."/>
        </authorList>
    </citation>
    <scope>NUCLEOTIDE SEQUENCE [LARGE SCALE GENOMIC DNA]</scope>
    <source>
        <strain evidence="1 2">CBS 464.89</strain>
    </source>
</reference>
<accession>A0A4Q9QAM2</accession>
<dbReference type="EMBL" id="ML145086">
    <property type="protein sequence ID" value="TBU64310.1"/>
    <property type="molecule type" value="Genomic_DNA"/>
</dbReference>
<gene>
    <name evidence="1" type="ORF">BD310DRAFT_914422</name>
</gene>
<evidence type="ECO:0000313" key="2">
    <source>
        <dbReference type="Proteomes" id="UP000292082"/>
    </source>
</evidence>
<dbReference type="Proteomes" id="UP000292082">
    <property type="component" value="Unassembled WGS sequence"/>
</dbReference>
<keyword evidence="2" id="KW-1185">Reference proteome</keyword>
<name>A0A4Q9QAM2_9APHY</name>
<dbReference type="AlphaFoldDB" id="A0A4Q9QAM2"/>